<feature type="transmembrane region" description="Helical" evidence="7">
    <location>
        <begin position="20"/>
        <end position="43"/>
    </location>
</feature>
<dbReference type="PANTHER" id="PTHR30572:SF4">
    <property type="entry name" value="ABC TRANSPORTER PERMEASE YTRF"/>
    <property type="match status" value="1"/>
</dbReference>
<organism evidence="10">
    <name type="scientific">uncultured bacterium</name>
    <name type="common">gcode 4</name>
    <dbReference type="NCBI Taxonomy" id="1234023"/>
    <lineage>
        <taxon>Bacteria</taxon>
        <taxon>environmental samples</taxon>
    </lineage>
</organism>
<evidence type="ECO:0000256" key="3">
    <source>
        <dbReference type="ARBA" id="ARBA00022692"/>
    </source>
</evidence>
<feature type="domain" description="ABC3 transporter permease C-terminal" evidence="8">
    <location>
        <begin position="281"/>
        <end position="391"/>
    </location>
</feature>
<dbReference type="AlphaFoldDB" id="K2G967"/>
<comment type="caution">
    <text evidence="10">The sequence shown here is derived from an EMBL/GenBank/DDBJ whole genome shotgun (WGS) entry which is preliminary data.</text>
</comment>
<evidence type="ECO:0000256" key="2">
    <source>
        <dbReference type="ARBA" id="ARBA00022475"/>
    </source>
</evidence>
<sequence length="396" mass="46811">MYLFLEILKLSFKSLRSNRLRSTLSMLWIVIGVFTIILVVAIGNTVSKAIEDQFKFLNVTTIVAQPVNTTIWQSKLNERDIKYIMQKSEYVSLWTEIFFWRWSVSYKDKEKQYNVLAWNENFSKALPLSVDFWRFFTKEEALKWERVVIIWKVVIDDIFWAWANPVWKEILISGKLFRIIWTILPSGWVWPFSFDDSLIMPIATTNKFLSNVSDPKPMIFLARDVNVVPQALEELKKLLRQNHSIKPWNDDDFALRDQWTILVLARGVASITKYLLVWVWAIVLIVSWIWIMNVMFAWVAERRREIWIMRSIWARKKDILNQFLIESVILTIIAWTIGVVLGWWVIFIFNIFSPYKVVNAISWIILAIVFAVAIGLFFWIYPAKRAASLDPVDALR</sequence>
<reference evidence="10" key="1">
    <citation type="journal article" date="2012" name="Science">
        <title>Fermentation, hydrogen, and sulfur metabolism in multiple uncultivated bacterial phyla.</title>
        <authorList>
            <person name="Wrighton K.C."/>
            <person name="Thomas B.C."/>
            <person name="Sharon I."/>
            <person name="Miller C.S."/>
            <person name="Castelle C.J."/>
            <person name="VerBerkmoes N.C."/>
            <person name="Wilkins M.J."/>
            <person name="Hettich R.L."/>
            <person name="Lipton M.S."/>
            <person name="Williams K.H."/>
            <person name="Long P.E."/>
            <person name="Banfield J.F."/>
        </authorList>
    </citation>
    <scope>NUCLEOTIDE SEQUENCE [LARGE SCALE GENOMIC DNA]</scope>
</reference>
<dbReference type="InterPro" id="IPR025857">
    <property type="entry name" value="MacB_PCD"/>
</dbReference>
<name>K2G967_9BACT</name>
<feature type="transmembrane region" description="Helical" evidence="7">
    <location>
        <begin position="275"/>
        <end position="299"/>
    </location>
</feature>
<evidence type="ECO:0000256" key="1">
    <source>
        <dbReference type="ARBA" id="ARBA00004651"/>
    </source>
</evidence>
<comment type="similarity">
    <text evidence="6">Belongs to the ABC-4 integral membrane protein family.</text>
</comment>
<keyword evidence="5 7" id="KW-0472">Membrane</keyword>
<comment type="subcellular location">
    <subcellularLocation>
        <location evidence="1">Cell membrane</location>
        <topology evidence="1">Multi-pass membrane protein</topology>
    </subcellularLocation>
</comment>
<proteinExistence type="inferred from homology"/>
<dbReference type="GO" id="GO:0022857">
    <property type="term" value="F:transmembrane transporter activity"/>
    <property type="evidence" value="ECO:0007669"/>
    <property type="project" value="TreeGrafter"/>
</dbReference>
<evidence type="ECO:0000256" key="6">
    <source>
        <dbReference type="ARBA" id="ARBA00038076"/>
    </source>
</evidence>
<dbReference type="Pfam" id="PF12704">
    <property type="entry name" value="MacB_PCD"/>
    <property type="match status" value="1"/>
</dbReference>
<keyword evidence="3 7" id="KW-0812">Transmembrane</keyword>
<keyword evidence="2" id="KW-1003">Cell membrane</keyword>
<accession>K2G967</accession>
<dbReference type="Pfam" id="PF02687">
    <property type="entry name" value="FtsX"/>
    <property type="match status" value="1"/>
</dbReference>
<dbReference type="InterPro" id="IPR050250">
    <property type="entry name" value="Macrolide_Exporter_MacB"/>
</dbReference>
<keyword evidence="4 7" id="KW-1133">Transmembrane helix</keyword>
<feature type="transmembrane region" description="Helical" evidence="7">
    <location>
        <begin position="320"/>
        <end position="349"/>
    </location>
</feature>
<evidence type="ECO:0000256" key="5">
    <source>
        <dbReference type="ARBA" id="ARBA00023136"/>
    </source>
</evidence>
<dbReference type="EMBL" id="AMFJ01000716">
    <property type="protein sequence ID" value="EKE26664.1"/>
    <property type="molecule type" value="Genomic_DNA"/>
</dbReference>
<evidence type="ECO:0000259" key="8">
    <source>
        <dbReference type="Pfam" id="PF02687"/>
    </source>
</evidence>
<dbReference type="InterPro" id="IPR003838">
    <property type="entry name" value="ABC3_permease_C"/>
</dbReference>
<evidence type="ECO:0000259" key="9">
    <source>
        <dbReference type="Pfam" id="PF12704"/>
    </source>
</evidence>
<dbReference type="PANTHER" id="PTHR30572">
    <property type="entry name" value="MEMBRANE COMPONENT OF TRANSPORTER-RELATED"/>
    <property type="match status" value="1"/>
</dbReference>
<feature type="transmembrane region" description="Helical" evidence="7">
    <location>
        <begin position="361"/>
        <end position="381"/>
    </location>
</feature>
<evidence type="ECO:0000256" key="7">
    <source>
        <dbReference type="SAM" id="Phobius"/>
    </source>
</evidence>
<dbReference type="GO" id="GO:0005886">
    <property type="term" value="C:plasma membrane"/>
    <property type="evidence" value="ECO:0007669"/>
    <property type="project" value="UniProtKB-SubCell"/>
</dbReference>
<gene>
    <name evidence="10" type="ORF">ACD_4C00200G0002</name>
</gene>
<protein>
    <submittedName>
        <fullName evidence="10">Uncharacterized protein</fullName>
    </submittedName>
</protein>
<evidence type="ECO:0000313" key="10">
    <source>
        <dbReference type="EMBL" id="EKE26664.1"/>
    </source>
</evidence>
<evidence type="ECO:0000256" key="4">
    <source>
        <dbReference type="ARBA" id="ARBA00022989"/>
    </source>
</evidence>
<feature type="domain" description="MacB-like periplasmic core" evidence="9">
    <location>
        <begin position="22"/>
        <end position="237"/>
    </location>
</feature>